<keyword evidence="1" id="KW-1133">Transmembrane helix</keyword>
<dbReference type="AlphaFoldDB" id="A0A1H8T8J6"/>
<name>A0A1H8T8J6_9EURY</name>
<dbReference type="RefSeq" id="WP_089824839.1">
    <property type="nucleotide sequence ID" value="NZ_FODV01000006.1"/>
</dbReference>
<sequence>MDTSEDTQLPVPDDLVVAAVAAGCTVALALVLRFVLGESPSYLVRLAPLWFYFVYLFVGKNAESGPLAAVRTWVLLVVATTLGVLGYVVL</sequence>
<keyword evidence="1" id="KW-0472">Membrane</keyword>
<feature type="transmembrane region" description="Helical" evidence="1">
    <location>
        <begin position="70"/>
        <end position="89"/>
    </location>
</feature>
<reference evidence="4" key="1">
    <citation type="submission" date="2016-10" db="EMBL/GenBank/DDBJ databases">
        <authorList>
            <person name="Varghese N."/>
            <person name="Submissions S."/>
        </authorList>
    </citation>
    <scope>NUCLEOTIDE SEQUENCE [LARGE SCALE GENOMIC DNA]</scope>
    <source>
        <strain evidence="4">CGMCC 1.10121</strain>
    </source>
</reference>
<proteinExistence type="predicted"/>
<dbReference type="Proteomes" id="UP000199126">
    <property type="component" value="Unassembled WGS sequence"/>
</dbReference>
<evidence type="ECO:0000256" key="1">
    <source>
        <dbReference type="SAM" id="Phobius"/>
    </source>
</evidence>
<protein>
    <recommendedName>
        <fullName evidence="2">DUF8049 domain-containing protein</fullName>
    </recommendedName>
</protein>
<evidence type="ECO:0000313" key="4">
    <source>
        <dbReference type="Proteomes" id="UP000199126"/>
    </source>
</evidence>
<dbReference type="Pfam" id="PF26223">
    <property type="entry name" value="DUF8049"/>
    <property type="match status" value="1"/>
</dbReference>
<dbReference type="EMBL" id="FODV01000006">
    <property type="protein sequence ID" value="SEO86848.1"/>
    <property type="molecule type" value="Genomic_DNA"/>
</dbReference>
<dbReference type="OrthoDB" id="287408at2157"/>
<keyword evidence="1" id="KW-0812">Transmembrane</keyword>
<feature type="transmembrane region" description="Helical" evidence="1">
    <location>
        <begin position="42"/>
        <end position="58"/>
    </location>
</feature>
<dbReference type="InterPro" id="IPR058362">
    <property type="entry name" value="DUF8049"/>
</dbReference>
<gene>
    <name evidence="3" type="ORF">SAMN04487948_10664</name>
</gene>
<evidence type="ECO:0000313" key="3">
    <source>
        <dbReference type="EMBL" id="SEO86848.1"/>
    </source>
</evidence>
<evidence type="ECO:0000259" key="2">
    <source>
        <dbReference type="Pfam" id="PF26223"/>
    </source>
</evidence>
<feature type="transmembrane region" description="Helical" evidence="1">
    <location>
        <begin position="15"/>
        <end position="35"/>
    </location>
</feature>
<feature type="domain" description="DUF8049" evidence="2">
    <location>
        <begin position="8"/>
        <end position="89"/>
    </location>
</feature>
<accession>A0A1H8T8J6</accession>
<keyword evidence="4" id="KW-1185">Reference proteome</keyword>
<organism evidence="3 4">
    <name type="scientific">Halogranum amylolyticum</name>
    <dbReference type="NCBI Taxonomy" id="660520"/>
    <lineage>
        <taxon>Archaea</taxon>
        <taxon>Methanobacteriati</taxon>
        <taxon>Methanobacteriota</taxon>
        <taxon>Stenosarchaea group</taxon>
        <taxon>Halobacteria</taxon>
        <taxon>Halobacteriales</taxon>
        <taxon>Haloferacaceae</taxon>
    </lineage>
</organism>